<name>A0ACC0CBG1_CATRO</name>
<evidence type="ECO:0000313" key="1">
    <source>
        <dbReference type="EMBL" id="KAI5682261.1"/>
    </source>
</evidence>
<sequence length="495" mass="57183">MVQDNGEDESVGKPADAICNWKEVVEEDVSKGPDKVNLEHEYSAKMHHQSDQRRGMDNERCLIHNKQKLKGMWRKMGHLCLKMVLFFDFAKGIYVKNFVALYDDRCTITTIKEIHRSVNDEQVKVVKDLWFWELVKFKPFEILKDIVSWAINNFDCERHCLHVHGKMMFVDEKEMESVLGIKSGTIDIIEALVKGNCDSALERELDFEIKKRNRENKASVIGYMYMLAILYMECFYPVGKRLLPETSRNLTRVLNWDKNRVLSRVKTLQGIGLFRGEDVPIVDIKELDVDDHLEGVHKRLDLLDQNMKELQGALEEVICICKSVETANRSVMEVAMNMMTMLKKDQEDELRDNRDDTREEEGRRQENSYMHYDELGGDVNDEIGVAGDKMPGYKIENELEKENPIEKYIGSDNQCNNMKIDKDCFSDGNHKLSRGEIGGEDDDPLNSVNLKSFLHDIQMAFEKQSSESSGEFNRARVAGVHTTHENDRKQGGLLK</sequence>
<evidence type="ECO:0000313" key="2">
    <source>
        <dbReference type="Proteomes" id="UP001060085"/>
    </source>
</evidence>
<accession>A0ACC0CBG1</accession>
<gene>
    <name evidence="1" type="ORF">M9H77_03489</name>
</gene>
<comment type="caution">
    <text evidence="1">The sequence shown here is derived from an EMBL/GenBank/DDBJ whole genome shotgun (WGS) entry which is preliminary data.</text>
</comment>
<keyword evidence="2" id="KW-1185">Reference proteome</keyword>
<dbReference type="EMBL" id="CM044701">
    <property type="protein sequence ID" value="KAI5682261.1"/>
    <property type="molecule type" value="Genomic_DNA"/>
</dbReference>
<protein>
    <submittedName>
        <fullName evidence="1">Uncharacterized protein</fullName>
    </submittedName>
</protein>
<reference evidence="2" key="1">
    <citation type="journal article" date="2023" name="Nat. Plants">
        <title>Single-cell RNA sequencing provides a high-resolution roadmap for understanding the multicellular compartmentation of specialized metabolism.</title>
        <authorList>
            <person name="Sun S."/>
            <person name="Shen X."/>
            <person name="Li Y."/>
            <person name="Li Y."/>
            <person name="Wang S."/>
            <person name="Li R."/>
            <person name="Zhang H."/>
            <person name="Shen G."/>
            <person name="Guo B."/>
            <person name="Wei J."/>
            <person name="Xu J."/>
            <person name="St-Pierre B."/>
            <person name="Chen S."/>
            <person name="Sun C."/>
        </authorList>
    </citation>
    <scope>NUCLEOTIDE SEQUENCE [LARGE SCALE GENOMIC DNA]</scope>
</reference>
<organism evidence="1 2">
    <name type="scientific">Catharanthus roseus</name>
    <name type="common">Madagascar periwinkle</name>
    <name type="synonym">Vinca rosea</name>
    <dbReference type="NCBI Taxonomy" id="4058"/>
    <lineage>
        <taxon>Eukaryota</taxon>
        <taxon>Viridiplantae</taxon>
        <taxon>Streptophyta</taxon>
        <taxon>Embryophyta</taxon>
        <taxon>Tracheophyta</taxon>
        <taxon>Spermatophyta</taxon>
        <taxon>Magnoliopsida</taxon>
        <taxon>eudicotyledons</taxon>
        <taxon>Gunneridae</taxon>
        <taxon>Pentapetalae</taxon>
        <taxon>asterids</taxon>
        <taxon>lamiids</taxon>
        <taxon>Gentianales</taxon>
        <taxon>Apocynaceae</taxon>
        <taxon>Rauvolfioideae</taxon>
        <taxon>Vinceae</taxon>
        <taxon>Catharanthinae</taxon>
        <taxon>Catharanthus</taxon>
    </lineage>
</organism>
<proteinExistence type="predicted"/>
<dbReference type="Proteomes" id="UP001060085">
    <property type="component" value="Linkage Group LG01"/>
</dbReference>